<name>A0AAI9ZG32_9PEZI</name>
<evidence type="ECO:0000313" key="3">
    <source>
        <dbReference type="Proteomes" id="UP001243989"/>
    </source>
</evidence>
<gene>
    <name evidence="2" type="ORF">BDP81DRAFT_439164</name>
</gene>
<accession>A0AAI9ZG32</accession>
<evidence type="ECO:0000313" key="2">
    <source>
        <dbReference type="EMBL" id="KAK1623602.1"/>
    </source>
</evidence>
<dbReference type="GeneID" id="85476243"/>
<dbReference type="EMBL" id="JAHMHQ010000028">
    <property type="protein sequence ID" value="KAK1623602.1"/>
    <property type="molecule type" value="Genomic_DNA"/>
</dbReference>
<keyword evidence="3" id="KW-1185">Reference proteome</keyword>
<comment type="caution">
    <text evidence="2">The sequence shown here is derived from an EMBL/GenBank/DDBJ whole genome shotgun (WGS) entry which is preliminary data.</text>
</comment>
<reference evidence="2" key="1">
    <citation type="submission" date="2021-06" db="EMBL/GenBank/DDBJ databases">
        <title>Comparative genomics, transcriptomics and evolutionary studies reveal genomic signatures of adaptation to plant cell wall in hemibiotrophic fungi.</title>
        <authorList>
            <consortium name="DOE Joint Genome Institute"/>
            <person name="Baroncelli R."/>
            <person name="Diaz J.F."/>
            <person name="Benocci T."/>
            <person name="Peng M."/>
            <person name="Battaglia E."/>
            <person name="Haridas S."/>
            <person name="Andreopoulos W."/>
            <person name="Labutti K."/>
            <person name="Pangilinan J."/>
            <person name="Floch G.L."/>
            <person name="Makela M.R."/>
            <person name="Henrissat B."/>
            <person name="Grigoriev I.V."/>
            <person name="Crouch J.A."/>
            <person name="De Vries R.P."/>
            <person name="Sukno S.A."/>
            <person name="Thon M.R."/>
        </authorList>
    </citation>
    <scope>NUCLEOTIDE SEQUENCE</scope>
    <source>
        <strain evidence="2">CBS 102054</strain>
    </source>
</reference>
<proteinExistence type="predicted"/>
<sequence length="150" mass="17396">MQVQQLKRGKQRFSSLWQDKKGPTVLNVVSRFKSDRSSLCIPSRRPKSPTYPSMRTHHQRPGDRGHRGYIKTMSLSFPHFSLHPSLPPTVYLQDYIVSFFLSSSSTRPLERLPVSQLGSFRRSPRPPPMWKSEAMDQWLCVCLGLEPAWR</sequence>
<protein>
    <submittedName>
        <fullName evidence="2">Uncharacterized protein</fullName>
    </submittedName>
</protein>
<feature type="region of interest" description="Disordered" evidence="1">
    <location>
        <begin position="41"/>
        <end position="67"/>
    </location>
</feature>
<organism evidence="2 3">
    <name type="scientific">Colletotrichum phormii</name>
    <dbReference type="NCBI Taxonomy" id="359342"/>
    <lineage>
        <taxon>Eukaryota</taxon>
        <taxon>Fungi</taxon>
        <taxon>Dikarya</taxon>
        <taxon>Ascomycota</taxon>
        <taxon>Pezizomycotina</taxon>
        <taxon>Sordariomycetes</taxon>
        <taxon>Hypocreomycetidae</taxon>
        <taxon>Glomerellales</taxon>
        <taxon>Glomerellaceae</taxon>
        <taxon>Colletotrichum</taxon>
        <taxon>Colletotrichum acutatum species complex</taxon>
    </lineage>
</organism>
<dbReference type="RefSeq" id="XP_060439597.1">
    <property type="nucleotide sequence ID" value="XM_060591381.1"/>
</dbReference>
<evidence type="ECO:0000256" key="1">
    <source>
        <dbReference type="SAM" id="MobiDB-lite"/>
    </source>
</evidence>
<dbReference type="AlphaFoldDB" id="A0AAI9ZG32"/>
<dbReference type="Proteomes" id="UP001243989">
    <property type="component" value="Unassembled WGS sequence"/>
</dbReference>